<dbReference type="EMBL" id="SCEB01001571">
    <property type="protein sequence ID" value="RXM96550.1"/>
    <property type="molecule type" value="Genomic_DNA"/>
</dbReference>
<feature type="domain" description="Cyclin N-terminal" evidence="1">
    <location>
        <begin position="37"/>
        <end position="120"/>
    </location>
</feature>
<evidence type="ECO:0000313" key="3">
    <source>
        <dbReference type="Proteomes" id="UP000289886"/>
    </source>
</evidence>
<accession>A0A444V867</accession>
<dbReference type="InterPro" id="IPR036915">
    <property type="entry name" value="Cyclin-like_sf"/>
</dbReference>
<reference evidence="2 3" key="1">
    <citation type="submission" date="2019-01" db="EMBL/GenBank/DDBJ databases">
        <title>Draft Genome and Complete Hox-Cluster Characterization of the Sterlet Sturgeon (Acipenser ruthenus).</title>
        <authorList>
            <person name="Wei Q."/>
        </authorList>
    </citation>
    <scope>NUCLEOTIDE SEQUENCE [LARGE SCALE GENOMIC DNA]</scope>
    <source>
        <strain evidence="2">WHYD16114868_AA</strain>
        <tissue evidence="2">Blood</tissue>
    </source>
</reference>
<dbReference type="AlphaFoldDB" id="A0A444V867"/>
<evidence type="ECO:0000313" key="2">
    <source>
        <dbReference type="EMBL" id="RXM96550.1"/>
    </source>
</evidence>
<keyword evidence="3" id="KW-1185">Reference proteome</keyword>
<proteinExistence type="predicted"/>
<dbReference type="Pfam" id="PF00134">
    <property type="entry name" value="Cyclin_N"/>
    <property type="match status" value="1"/>
</dbReference>
<sequence length="245" mass="27926">MDKRVLEYKRPTELSTEMVEVSLLLGQRTSAPDRPTDTDAIELLQTDVTPDRRSTVVKWMFEFVDETQGFGNVEHKDAVAFHAVILLDRYLSLVKTEKTELQKIAAACLIVAFRVRTPVSPSDLLMGFLFGDKKAADSYVSRVCDGLQMDLTVETHCDYYHAILPRFSLRSDQERELVESTNEMLKGCVRKWEFMRRKFSPWATARVALAICAEKLGMGSDAVLGNTLYWDCVRYFRDGSVPSTY</sequence>
<dbReference type="InterPro" id="IPR006671">
    <property type="entry name" value="Cyclin_N"/>
</dbReference>
<evidence type="ECO:0000259" key="1">
    <source>
        <dbReference type="Pfam" id="PF00134"/>
    </source>
</evidence>
<name>A0A444V867_ACIRT</name>
<protein>
    <submittedName>
        <fullName evidence="2">G1/S-specific cyclin-D3</fullName>
    </submittedName>
</protein>
<gene>
    <name evidence="2" type="ORF">EOD39_15536</name>
</gene>
<dbReference type="Proteomes" id="UP000289886">
    <property type="component" value="Unassembled WGS sequence"/>
</dbReference>
<comment type="caution">
    <text evidence="2">The sequence shown here is derived from an EMBL/GenBank/DDBJ whole genome shotgun (WGS) entry which is preliminary data.</text>
</comment>
<dbReference type="Gene3D" id="1.10.472.10">
    <property type="entry name" value="Cyclin-like"/>
    <property type="match status" value="2"/>
</dbReference>
<dbReference type="SUPFAM" id="SSF47954">
    <property type="entry name" value="Cyclin-like"/>
    <property type="match status" value="1"/>
</dbReference>
<organism evidence="2 3">
    <name type="scientific">Acipenser ruthenus</name>
    <name type="common">Sterlet sturgeon</name>
    <dbReference type="NCBI Taxonomy" id="7906"/>
    <lineage>
        <taxon>Eukaryota</taxon>
        <taxon>Metazoa</taxon>
        <taxon>Chordata</taxon>
        <taxon>Craniata</taxon>
        <taxon>Vertebrata</taxon>
        <taxon>Euteleostomi</taxon>
        <taxon>Actinopterygii</taxon>
        <taxon>Chondrostei</taxon>
        <taxon>Acipenseriformes</taxon>
        <taxon>Acipenseridae</taxon>
        <taxon>Acipenser</taxon>
    </lineage>
</organism>